<comment type="caution">
    <text evidence="1">The sequence shown here is derived from an EMBL/GenBank/DDBJ whole genome shotgun (WGS) entry which is preliminary data.</text>
</comment>
<organism evidence="1 2">
    <name type="scientific">Leptospira weilii str. 2006001855</name>
    <dbReference type="NCBI Taxonomy" id="996804"/>
    <lineage>
        <taxon>Bacteria</taxon>
        <taxon>Pseudomonadati</taxon>
        <taxon>Spirochaetota</taxon>
        <taxon>Spirochaetia</taxon>
        <taxon>Leptospirales</taxon>
        <taxon>Leptospiraceae</taxon>
        <taxon>Leptospira</taxon>
    </lineage>
</organism>
<evidence type="ECO:0000313" key="2">
    <source>
        <dbReference type="Proteomes" id="UP000012101"/>
    </source>
</evidence>
<proteinExistence type="predicted"/>
<dbReference type="AlphaFoldDB" id="M6FIW8"/>
<name>M6FIW8_9LEPT</name>
<accession>M6FIW8</accession>
<dbReference type="Proteomes" id="UP000012101">
    <property type="component" value="Unassembled WGS sequence"/>
</dbReference>
<protein>
    <submittedName>
        <fullName evidence="1">Uncharacterized protein</fullName>
    </submittedName>
</protein>
<gene>
    <name evidence="1" type="ORF">LEP1GSC038_1640</name>
</gene>
<dbReference type="EMBL" id="AFJM02000060">
    <property type="protein sequence ID" value="EMM71037.1"/>
    <property type="molecule type" value="Genomic_DNA"/>
</dbReference>
<sequence>MKTEMICFNQLEDIYVENKFSVFLHLQPSFFVHWVWCQKCFFEKRILRKNIIPV</sequence>
<reference evidence="1 2" key="1">
    <citation type="submission" date="2013-01" db="EMBL/GenBank/DDBJ databases">
        <authorList>
            <person name="Harkins D.M."/>
            <person name="Durkin A.S."/>
            <person name="Brinkac L.M."/>
            <person name="Haft D.H."/>
            <person name="Selengut J.D."/>
            <person name="Sanka R."/>
            <person name="DePew J."/>
            <person name="Purushe J."/>
            <person name="Hospenthal D.R."/>
            <person name="Murray C.K."/>
            <person name="Pimentel G."/>
            <person name="Wasfy M."/>
            <person name="Vinetz J.M."/>
            <person name="Sutton G.G."/>
            <person name="Nierman W.C."/>
            <person name="Fouts D.E."/>
        </authorList>
    </citation>
    <scope>NUCLEOTIDE SEQUENCE [LARGE SCALE GENOMIC DNA]</scope>
    <source>
        <strain evidence="1 2">2006001855</strain>
    </source>
</reference>
<evidence type="ECO:0000313" key="1">
    <source>
        <dbReference type="EMBL" id="EMM71037.1"/>
    </source>
</evidence>